<feature type="compositionally biased region" description="Basic and acidic residues" evidence="4">
    <location>
        <begin position="595"/>
        <end position="606"/>
    </location>
</feature>
<dbReference type="PROSITE" id="PS50913">
    <property type="entry name" value="GRIP"/>
    <property type="match status" value="1"/>
</dbReference>
<dbReference type="PANTHER" id="PTHR18921:SF2">
    <property type="entry name" value="THYROID RECEPTOR-INTERACTING PROTEIN 11"/>
    <property type="match status" value="1"/>
</dbReference>
<dbReference type="STRING" id="857342.A0A2T3BD07"/>
<feature type="region of interest" description="Disordered" evidence="4">
    <location>
        <begin position="519"/>
        <end position="559"/>
    </location>
</feature>
<dbReference type="GO" id="GO:0007030">
    <property type="term" value="P:Golgi organization"/>
    <property type="evidence" value="ECO:0007669"/>
    <property type="project" value="TreeGrafter"/>
</dbReference>
<feature type="compositionally biased region" description="Basic and acidic residues" evidence="4">
    <location>
        <begin position="189"/>
        <end position="203"/>
    </location>
</feature>
<gene>
    <name evidence="6" type="ORF">M430DRAFT_62545</name>
</gene>
<feature type="compositionally biased region" description="Polar residues" evidence="4">
    <location>
        <begin position="543"/>
        <end position="559"/>
    </location>
</feature>
<organism evidence="6 7">
    <name type="scientific">Amorphotheca resinae ATCC 22711</name>
    <dbReference type="NCBI Taxonomy" id="857342"/>
    <lineage>
        <taxon>Eukaryota</taxon>
        <taxon>Fungi</taxon>
        <taxon>Dikarya</taxon>
        <taxon>Ascomycota</taxon>
        <taxon>Pezizomycotina</taxon>
        <taxon>Leotiomycetes</taxon>
        <taxon>Helotiales</taxon>
        <taxon>Amorphothecaceae</taxon>
        <taxon>Amorphotheca</taxon>
    </lineage>
</organism>
<feature type="region of interest" description="Disordered" evidence="4">
    <location>
        <begin position="1"/>
        <end position="139"/>
    </location>
</feature>
<feature type="region of interest" description="Disordered" evidence="4">
    <location>
        <begin position="577"/>
        <end position="606"/>
    </location>
</feature>
<evidence type="ECO:0000313" key="6">
    <source>
        <dbReference type="EMBL" id="PSS27289.1"/>
    </source>
</evidence>
<dbReference type="GO" id="GO:0006888">
    <property type="term" value="P:endoplasmic reticulum to Golgi vesicle-mediated transport"/>
    <property type="evidence" value="ECO:0007669"/>
    <property type="project" value="TreeGrafter"/>
</dbReference>
<dbReference type="InterPro" id="IPR000237">
    <property type="entry name" value="GRIP_dom"/>
</dbReference>
<evidence type="ECO:0000256" key="4">
    <source>
        <dbReference type="SAM" id="MobiDB-lite"/>
    </source>
</evidence>
<dbReference type="Gene3D" id="1.10.287.1490">
    <property type="match status" value="1"/>
</dbReference>
<dbReference type="GeneID" id="36577078"/>
<reference evidence="6 7" key="1">
    <citation type="journal article" date="2018" name="New Phytol.">
        <title>Comparative genomics and transcriptomics depict ericoid mycorrhizal fungi as versatile saprotrophs and plant mutualists.</title>
        <authorList>
            <person name="Martino E."/>
            <person name="Morin E."/>
            <person name="Grelet G.A."/>
            <person name="Kuo A."/>
            <person name="Kohler A."/>
            <person name="Daghino S."/>
            <person name="Barry K.W."/>
            <person name="Cichocki N."/>
            <person name="Clum A."/>
            <person name="Dockter R.B."/>
            <person name="Hainaut M."/>
            <person name="Kuo R.C."/>
            <person name="LaButti K."/>
            <person name="Lindahl B.D."/>
            <person name="Lindquist E.A."/>
            <person name="Lipzen A."/>
            <person name="Khouja H.R."/>
            <person name="Magnuson J."/>
            <person name="Murat C."/>
            <person name="Ohm R.A."/>
            <person name="Singer S.W."/>
            <person name="Spatafora J.W."/>
            <person name="Wang M."/>
            <person name="Veneault-Fourrey C."/>
            <person name="Henrissat B."/>
            <person name="Grigoriev I.V."/>
            <person name="Martin F.M."/>
            <person name="Perotto S."/>
        </authorList>
    </citation>
    <scope>NUCLEOTIDE SEQUENCE [LARGE SCALE GENOMIC DNA]</scope>
    <source>
        <strain evidence="6 7">ATCC 22711</strain>
    </source>
</reference>
<proteinExistence type="predicted"/>
<dbReference type="GO" id="GO:0031267">
    <property type="term" value="F:small GTPase binding"/>
    <property type="evidence" value="ECO:0007669"/>
    <property type="project" value="TreeGrafter"/>
</dbReference>
<dbReference type="Pfam" id="PF10375">
    <property type="entry name" value="GRAB"/>
    <property type="match status" value="1"/>
</dbReference>
<dbReference type="RefSeq" id="XP_024724814.1">
    <property type="nucleotide sequence ID" value="XM_024868997.1"/>
</dbReference>
<dbReference type="InterPro" id="IPR019459">
    <property type="entry name" value="GRAB"/>
</dbReference>
<sequence length="606" mass="67938">MSAVAPPDPSQTASTAPKKKNNKKKKSAKGKGNGDTVTAQEVLDSPVENKEGGHDGEDSESVVSTPKDAHFPETTKSQANGHNYDETTNGDAIEPSSRHSTTNQLREQDTDRSDDSVENKAPGTVDASSRFEAMSQEREALRAEVEQLRKSLEDIQGRHNDEISTIKNQHSQELATIQENHMKEVATVKSQHEEEISTVRAELEESQSATEQAETQYQHLLDRVNTIKASLGERLKADKEELSETKDRIDELETLNEALQKQIQGLEEEVKQSKEELNESSKELSSLRNRYNLSQQNWVHERDDLLQQARQFRDEADAARDAMGDWEVLAMEEKRMREGLVEKIADLEEQFSSQKEAYEAAVAERDTQSQALGGLQRALQEVQEARKRELREMVETYEEQLQSLKKLVQESDTRAAEADASKGALQTELDRLAPFEREVREKNLLIGKLRHEAIVLNDHLTKALRFLKKAKPEDNVDRQIVTNHFLHFLALDRSDPKKFQVLQLIAALLNWTDEQKEQAGLARPGTSNNSLRLPTSPFLRAPSTPTLSSDFFTEPSSNNKETLADLWSGFLERSAEESSVSGSRSGSVSSSAPRSDTRGGEGNSKE</sequence>
<feature type="compositionally biased region" description="Low complexity" evidence="4">
    <location>
        <begin position="577"/>
        <end position="592"/>
    </location>
</feature>
<evidence type="ECO:0000256" key="3">
    <source>
        <dbReference type="ARBA" id="ARBA00023054"/>
    </source>
</evidence>
<keyword evidence="3" id="KW-0175">Coiled coil</keyword>
<feature type="region of interest" description="Disordered" evidence="4">
    <location>
        <begin position="189"/>
        <end position="213"/>
    </location>
</feature>
<keyword evidence="2" id="KW-0333">Golgi apparatus</keyword>
<dbReference type="OrthoDB" id="425925at2759"/>
<dbReference type="AlphaFoldDB" id="A0A2T3BD07"/>
<protein>
    <recommendedName>
        <fullName evidence="5">GRIP domain-containing protein</fullName>
    </recommendedName>
</protein>
<dbReference type="PANTHER" id="PTHR18921">
    <property type="entry name" value="MYOSIN HEAVY CHAIN - RELATED"/>
    <property type="match status" value="1"/>
</dbReference>
<dbReference type="GO" id="GO:0005794">
    <property type="term" value="C:Golgi apparatus"/>
    <property type="evidence" value="ECO:0007669"/>
    <property type="project" value="UniProtKB-SubCell"/>
</dbReference>
<evidence type="ECO:0000256" key="1">
    <source>
        <dbReference type="ARBA" id="ARBA00004555"/>
    </source>
</evidence>
<feature type="compositionally biased region" description="Basic and acidic residues" evidence="4">
    <location>
        <begin position="106"/>
        <end position="118"/>
    </location>
</feature>
<name>A0A2T3BD07_AMORE</name>
<comment type="subcellular location">
    <subcellularLocation>
        <location evidence="1">Golgi apparatus</location>
    </subcellularLocation>
</comment>
<evidence type="ECO:0000259" key="5">
    <source>
        <dbReference type="PROSITE" id="PS50913"/>
    </source>
</evidence>
<feature type="compositionally biased region" description="Basic residues" evidence="4">
    <location>
        <begin position="17"/>
        <end position="29"/>
    </location>
</feature>
<dbReference type="InParanoid" id="A0A2T3BD07"/>
<keyword evidence="7" id="KW-1185">Reference proteome</keyword>
<evidence type="ECO:0000256" key="2">
    <source>
        <dbReference type="ARBA" id="ARBA00023034"/>
    </source>
</evidence>
<feature type="compositionally biased region" description="Basic and acidic residues" evidence="4">
    <location>
        <begin position="47"/>
        <end position="56"/>
    </location>
</feature>
<accession>A0A2T3BD07</accession>
<feature type="compositionally biased region" description="Polar residues" evidence="4">
    <location>
        <begin position="74"/>
        <end position="90"/>
    </location>
</feature>
<dbReference type="Proteomes" id="UP000241818">
    <property type="component" value="Unassembled WGS sequence"/>
</dbReference>
<feature type="domain" description="GRIP" evidence="5">
    <location>
        <begin position="471"/>
        <end position="522"/>
    </location>
</feature>
<dbReference type="EMBL" id="KZ679006">
    <property type="protein sequence ID" value="PSS27289.1"/>
    <property type="molecule type" value="Genomic_DNA"/>
</dbReference>
<evidence type="ECO:0000313" key="7">
    <source>
        <dbReference type="Proteomes" id="UP000241818"/>
    </source>
</evidence>